<dbReference type="EMBL" id="PXYI01000012">
    <property type="protein sequence ID" value="PSJ36627.1"/>
    <property type="molecule type" value="Genomic_DNA"/>
</dbReference>
<evidence type="ECO:0000313" key="2">
    <source>
        <dbReference type="Proteomes" id="UP000241167"/>
    </source>
</evidence>
<organism evidence="1 2">
    <name type="scientific">Allosphingosinicella deserti</name>
    <dbReference type="NCBI Taxonomy" id="2116704"/>
    <lineage>
        <taxon>Bacteria</taxon>
        <taxon>Pseudomonadati</taxon>
        <taxon>Pseudomonadota</taxon>
        <taxon>Alphaproteobacteria</taxon>
        <taxon>Sphingomonadales</taxon>
        <taxon>Sphingomonadaceae</taxon>
        <taxon>Allosphingosinicella</taxon>
    </lineage>
</organism>
<protein>
    <submittedName>
        <fullName evidence="1">Uncharacterized protein</fullName>
    </submittedName>
</protein>
<dbReference type="RefSeq" id="WP_106515759.1">
    <property type="nucleotide sequence ID" value="NZ_PXYI01000012.1"/>
</dbReference>
<dbReference type="Proteomes" id="UP000241167">
    <property type="component" value="Unassembled WGS sequence"/>
</dbReference>
<comment type="caution">
    <text evidence="1">The sequence shown here is derived from an EMBL/GenBank/DDBJ whole genome shotgun (WGS) entry which is preliminary data.</text>
</comment>
<proteinExistence type="predicted"/>
<name>A0A2P7QF75_9SPHN</name>
<keyword evidence="2" id="KW-1185">Reference proteome</keyword>
<dbReference type="AlphaFoldDB" id="A0A2P7QF75"/>
<gene>
    <name evidence="1" type="ORF">C7I55_24860</name>
</gene>
<dbReference type="SUPFAM" id="SSF48371">
    <property type="entry name" value="ARM repeat"/>
    <property type="match status" value="1"/>
</dbReference>
<dbReference type="OrthoDB" id="8253226at2"/>
<dbReference type="InterPro" id="IPR016024">
    <property type="entry name" value="ARM-type_fold"/>
</dbReference>
<accession>A0A2P7QF75</accession>
<sequence length="493" mass="54616">MLESHDAEQVKSGLQRACEIFESGQAFTDPAFLKVGLAAHLSSPELKVRRWAYKLVALLKDADQLGLLEDALLRTEKDPENRGWASAAFSGLADDGRIARLTSRLPDYRGTSLELAAKLYARGEPSRDDLNLQVWQNEALARKWLCLLCGYARDNPRTIDQRFGDLDLVRNSVGDHDPENVEYSIWAEYRNPNGSYRSILRKPDELLAHANVRRWLYRLLTKDGDAATAYLDLLTERMNPAHEPSEFAREGLALGLATLPFEDRRIEAIEWFIDEPSPRVKLALVDHLAFMANKLDDVIARDALVADYSRHPGELIGVKIRSVARPEWGLPAFQLPVPPNSKFIPPRDLFALELAANHGPVTQIYVAKQEVHVVNNKVEQSGSNNSMTGVVAGDMIQSTINALSRQEDTSLRELTPIIERFLTALAASGIDESEKRPVIEAAAEVAKATGEEKKSKLATLKGLARGVLRLPGMAAEAVKGGEELVEAIQHVIS</sequence>
<evidence type="ECO:0000313" key="1">
    <source>
        <dbReference type="EMBL" id="PSJ36627.1"/>
    </source>
</evidence>
<reference evidence="1 2" key="1">
    <citation type="submission" date="2018-03" db="EMBL/GenBank/DDBJ databases">
        <title>The draft genome of Sphingosinicella sp. GL-C-18.</title>
        <authorList>
            <person name="Liu L."/>
            <person name="Li L."/>
            <person name="Liang L."/>
            <person name="Zhang X."/>
            <person name="Wang T."/>
        </authorList>
    </citation>
    <scope>NUCLEOTIDE SEQUENCE [LARGE SCALE GENOMIC DNA]</scope>
    <source>
        <strain evidence="1 2">GL-C-18</strain>
    </source>
</reference>